<dbReference type="AlphaFoldDB" id="U2E711"/>
<proteinExistence type="predicted"/>
<sequence>MKNVEEAKLQTFEIHRIFIPKEMKFYKTSRSVNFFGVNRIND</sequence>
<evidence type="ECO:0000313" key="1">
    <source>
        <dbReference type="EMBL" id="ERI88231.1"/>
    </source>
</evidence>
<name>U2E711_9BACE</name>
<reference evidence="1 2" key="1">
    <citation type="submission" date="2013-08" db="EMBL/GenBank/DDBJ databases">
        <authorList>
            <person name="Weinstock G."/>
            <person name="Sodergren E."/>
            <person name="Wylie T."/>
            <person name="Fulton L."/>
            <person name="Fulton R."/>
            <person name="Fronick C."/>
            <person name="O'Laughlin M."/>
            <person name="Godfrey J."/>
            <person name="Miner T."/>
            <person name="Herter B."/>
            <person name="Appelbaum E."/>
            <person name="Cordes M."/>
            <person name="Lek S."/>
            <person name="Wollam A."/>
            <person name="Pepin K.H."/>
            <person name="Palsikar V.B."/>
            <person name="Mitreva M."/>
            <person name="Wilson R.K."/>
        </authorList>
    </citation>
    <scope>NUCLEOTIDE SEQUENCE [LARGE SCALE GENOMIC DNA]</scope>
    <source>
        <strain evidence="1 2">F0041</strain>
    </source>
</reference>
<organism evidence="1 2">
    <name type="scientific">Bacteroides pyogenes F0041</name>
    <dbReference type="NCBI Taxonomy" id="1321819"/>
    <lineage>
        <taxon>Bacteria</taxon>
        <taxon>Pseudomonadati</taxon>
        <taxon>Bacteroidota</taxon>
        <taxon>Bacteroidia</taxon>
        <taxon>Bacteroidales</taxon>
        <taxon>Bacteroidaceae</taxon>
        <taxon>Bacteroides</taxon>
    </lineage>
</organism>
<dbReference type="EMBL" id="AWSV01000040">
    <property type="protein sequence ID" value="ERI88231.1"/>
    <property type="molecule type" value="Genomic_DNA"/>
</dbReference>
<dbReference type="HOGENOM" id="CLU_3247480_0_0_10"/>
<evidence type="ECO:0000313" key="2">
    <source>
        <dbReference type="Proteomes" id="UP000016496"/>
    </source>
</evidence>
<gene>
    <name evidence="1" type="ORF">HMPREF1981_00615</name>
</gene>
<dbReference type="Proteomes" id="UP000016496">
    <property type="component" value="Unassembled WGS sequence"/>
</dbReference>
<accession>U2E711</accession>
<protein>
    <submittedName>
        <fullName evidence="1">Uncharacterized protein</fullName>
    </submittedName>
</protein>
<comment type="caution">
    <text evidence="1">The sequence shown here is derived from an EMBL/GenBank/DDBJ whole genome shotgun (WGS) entry which is preliminary data.</text>
</comment>